<dbReference type="GO" id="GO:0043565">
    <property type="term" value="F:sequence-specific DNA binding"/>
    <property type="evidence" value="ECO:0007669"/>
    <property type="project" value="InterPro"/>
</dbReference>
<dbReference type="InterPro" id="IPR018060">
    <property type="entry name" value="HTH_AraC"/>
</dbReference>
<accession>A0A0E9N3P5</accession>
<dbReference type="InterPro" id="IPR009057">
    <property type="entry name" value="Homeodomain-like_sf"/>
</dbReference>
<dbReference type="Proteomes" id="UP000033121">
    <property type="component" value="Unassembled WGS sequence"/>
</dbReference>
<dbReference type="SMART" id="SM00342">
    <property type="entry name" value="HTH_ARAC"/>
    <property type="match status" value="1"/>
</dbReference>
<dbReference type="SUPFAM" id="SSF46689">
    <property type="entry name" value="Homeodomain-like"/>
    <property type="match status" value="2"/>
</dbReference>
<gene>
    <name evidence="5" type="ORF">FPE01S_03_04710</name>
</gene>
<evidence type="ECO:0000256" key="3">
    <source>
        <dbReference type="ARBA" id="ARBA00023163"/>
    </source>
</evidence>
<evidence type="ECO:0000259" key="4">
    <source>
        <dbReference type="PROSITE" id="PS01124"/>
    </source>
</evidence>
<keyword evidence="2" id="KW-0238">DNA-binding</keyword>
<comment type="caution">
    <text evidence="5">The sequence shown here is derived from an EMBL/GenBank/DDBJ whole genome shotgun (WGS) entry which is preliminary data.</text>
</comment>
<dbReference type="PROSITE" id="PS01124">
    <property type="entry name" value="HTH_ARAC_FAMILY_2"/>
    <property type="match status" value="1"/>
</dbReference>
<sequence length="239" mass="26900">MAIYIGQRVQTKLHTHHAIEIAIAFDKPFLISRNGTEFKESVCTFINADLAHQFNGQDDHHIFIYFDAESAVAQLLETSLNLDVFGILDYTGISINGVKNLFIDWFYDDSANDKAASNLIQLLLESILGTSQRHNILEPRIADAIELVRSALYSEIRLEAIAAKVFLSEGRFAHLFKEQIGIPFRRYVLWCRLQAALKAIVQGRTLTQAAYEGGFADISHFSRTFTEMFGASPSVVLKQ</sequence>
<dbReference type="PANTHER" id="PTHR46796:SF13">
    <property type="entry name" value="HTH-TYPE TRANSCRIPTIONAL ACTIVATOR RHAS"/>
    <property type="match status" value="1"/>
</dbReference>
<dbReference type="GO" id="GO:0003700">
    <property type="term" value="F:DNA-binding transcription factor activity"/>
    <property type="evidence" value="ECO:0007669"/>
    <property type="project" value="InterPro"/>
</dbReference>
<organism evidence="5 6">
    <name type="scientific">Flavihumibacter petaseus NBRC 106054</name>
    <dbReference type="NCBI Taxonomy" id="1220578"/>
    <lineage>
        <taxon>Bacteria</taxon>
        <taxon>Pseudomonadati</taxon>
        <taxon>Bacteroidota</taxon>
        <taxon>Chitinophagia</taxon>
        <taxon>Chitinophagales</taxon>
        <taxon>Chitinophagaceae</taxon>
        <taxon>Flavihumibacter</taxon>
    </lineage>
</organism>
<dbReference type="InterPro" id="IPR018062">
    <property type="entry name" value="HTH_AraC-typ_CS"/>
</dbReference>
<dbReference type="EMBL" id="BBWV01000003">
    <property type="protein sequence ID" value="GAO44434.1"/>
    <property type="molecule type" value="Genomic_DNA"/>
</dbReference>
<evidence type="ECO:0000256" key="1">
    <source>
        <dbReference type="ARBA" id="ARBA00023015"/>
    </source>
</evidence>
<keyword evidence="3" id="KW-0804">Transcription</keyword>
<dbReference type="Gene3D" id="1.10.10.60">
    <property type="entry name" value="Homeodomain-like"/>
    <property type="match status" value="1"/>
</dbReference>
<dbReference type="Pfam" id="PF12833">
    <property type="entry name" value="HTH_18"/>
    <property type="match status" value="1"/>
</dbReference>
<dbReference type="InterPro" id="IPR050204">
    <property type="entry name" value="AraC_XylS_family_regulators"/>
</dbReference>
<dbReference type="PROSITE" id="PS00041">
    <property type="entry name" value="HTH_ARAC_FAMILY_1"/>
    <property type="match status" value="1"/>
</dbReference>
<name>A0A0E9N3P5_9BACT</name>
<dbReference type="PANTHER" id="PTHR46796">
    <property type="entry name" value="HTH-TYPE TRANSCRIPTIONAL ACTIVATOR RHAS-RELATED"/>
    <property type="match status" value="1"/>
</dbReference>
<keyword evidence="1" id="KW-0805">Transcription regulation</keyword>
<dbReference type="AlphaFoldDB" id="A0A0E9N3P5"/>
<evidence type="ECO:0000256" key="2">
    <source>
        <dbReference type="ARBA" id="ARBA00023125"/>
    </source>
</evidence>
<evidence type="ECO:0000313" key="6">
    <source>
        <dbReference type="Proteomes" id="UP000033121"/>
    </source>
</evidence>
<keyword evidence="6" id="KW-1185">Reference proteome</keyword>
<reference evidence="5 6" key="1">
    <citation type="submission" date="2015-04" db="EMBL/GenBank/DDBJ databases">
        <title>Whole genome shotgun sequence of Flavihumibacter petaseus NBRC 106054.</title>
        <authorList>
            <person name="Miyazawa S."/>
            <person name="Hosoyama A."/>
            <person name="Hashimoto M."/>
            <person name="Noguchi M."/>
            <person name="Tsuchikane K."/>
            <person name="Ohji S."/>
            <person name="Yamazoe A."/>
            <person name="Ichikawa N."/>
            <person name="Kimura A."/>
            <person name="Fujita N."/>
        </authorList>
    </citation>
    <scope>NUCLEOTIDE SEQUENCE [LARGE SCALE GENOMIC DNA]</scope>
    <source>
        <strain evidence="5 6">NBRC 106054</strain>
    </source>
</reference>
<dbReference type="STRING" id="1220578.FPE01S_03_04710"/>
<proteinExistence type="predicted"/>
<feature type="domain" description="HTH araC/xylS-type" evidence="4">
    <location>
        <begin position="142"/>
        <end position="239"/>
    </location>
</feature>
<protein>
    <submittedName>
        <fullName evidence="5">Putative AraC family transcriptional regulator</fullName>
    </submittedName>
</protein>
<evidence type="ECO:0000313" key="5">
    <source>
        <dbReference type="EMBL" id="GAO44434.1"/>
    </source>
</evidence>